<organism evidence="18 19">
    <name type="scientific">Thielaviopsis punctulata</name>
    <dbReference type="NCBI Taxonomy" id="72032"/>
    <lineage>
        <taxon>Eukaryota</taxon>
        <taxon>Fungi</taxon>
        <taxon>Dikarya</taxon>
        <taxon>Ascomycota</taxon>
        <taxon>Pezizomycotina</taxon>
        <taxon>Sordariomycetes</taxon>
        <taxon>Hypocreomycetidae</taxon>
        <taxon>Microascales</taxon>
        <taxon>Ceratocystidaceae</taxon>
        <taxon>Thielaviopsis</taxon>
    </lineage>
</organism>
<dbReference type="Pfam" id="PF08626">
    <property type="entry name" value="TRAPPC9-Trs120"/>
    <property type="match status" value="1"/>
</dbReference>
<dbReference type="InterPro" id="IPR019999">
    <property type="entry name" value="Anth_synth_I-like"/>
</dbReference>
<dbReference type="InterPro" id="IPR058567">
    <property type="entry name" value="Ig_TRAPPC9_Trs120_3rd"/>
</dbReference>
<dbReference type="InterPro" id="IPR058563">
    <property type="entry name" value="Trs120_TRAPPC9_N"/>
</dbReference>
<evidence type="ECO:0000256" key="2">
    <source>
        <dbReference type="ARBA" id="ARBA00004555"/>
    </source>
</evidence>
<keyword evidence="5" id="KW-0315">Glutamine amidotransferase</keyword>
<comment type="caution">
    <text evidence="18">The sequence shown here is derived from an EMBL/GenBank/DDBJ whole genome shotgun (WGS) entry which is preliminary data.</text>
</comment>
<feature type="domain" description="Trs120/TRAPPC9 N-terminal" evidence="13">
    <location>
        <begin position="7"/>
        <end position="412"/>
    </location>
</feature>
<dbReference type="InterPro" id="IPR005801">
    <property type="entry name" value="ADC_synthase"/>
</dbReference>
<dbReference type="InterPro" id="IPR058568">
    <property type="entry name" value="Ig_TRAPPC9_Trs120_4th"/>
</dbReference>
<keyword evidence="19" id="KW-1185">Reference proteome</keyword>
<evidence type="ECO:0000256" key="4">
    <source>
        <dbReference type="ARBA" id="ARBA00022909"/>
    </source>
</evidence>
<evidence type="ECO:0000259" key="15">
    <source>
        <dbReference type="Pfam" id="PF26254"/>
    </source>
</evidence>
<dbReference type="SUPFAM" id="SSF52317">
    <property type="entry name" value="Class I glutamine amidotransferase-like"/>
    <property type="match status" value="1"/>
</dbReference>
<feature type="compositionally biased region" description="Polar residues" evidence="9">
    <location>
        <begin position="281"/>
        <end position="291"/>
    </location>
</feature>
<dbReference type="Proteomes" id="UP000033483">
    <property type="component" value="Unassembled WGS sequence"/>
</dbReference>
<dbReference type="CDD" id="cd01743">
    <property type="entry name" value="GATase1_Anthranilate_Synthase"/>
    <property type="match status" value="1"/>
</dbReference>
<dbReference type="Pfam" id="PF04715">
    <property type="entry name" value="Anth_synt_I_N"/>
    <property type="match status" value="1"/>
</dbReference>
<evidence type="ECO:0000259" key="16">
    <source>
        <dbReference type="Pfam" id="PF26282"/>
    </source>
</evidence>
<dbReference type="Gene3D" id="3.40.50.880">
    <property type="match status" value="1"/>
</dbReference>
<dbReference type="EMBL" id="LAEV01001594">
    <property type="protein sequence ID" value="KKA27728.1"/>
    <property type="molecule type" value="Genomic_DNA"/>
</dbReference>
<feature type="domain" description="Glutamine amidotransferase" evidence="10">
    <location>
        <begin position="1461"/>
        <end position="1624"/>
    </location>
</feature>
<evidence type="ECO:0000259" key="14">
    <source>
        <dbReference type="Pfam" id="PF26251"/>
    </source>
</evidence>
<evidence type="ECO:0000256" key="1">
    <source>
        <dbReference type="ARBA" id="ARBA00001000"/>
    </source>
</evidence>
<dbReference type="InterPro" id="IPR013935">
    <property type="entry name" value="Trs120_TRAPPC9"/>
</dbReference>
<dbReference type="NCBIfam" id="TIGR01823">
    <property type="entry name" value="PabB-fungal"/>
    <property type="match status" value="1"/>
</dbReference>
<evidence type="ECO:0000259" key="11">
    <source>
        <dbReference type="Pfam" id="PF00425"/>
    </source>
</evidence>
<dbReference type="GO" id="GO:0046654">
    <property type="term" value="P:tetrahydrofolate biosynthetic process"/>
    <property type="evidence" value="ECO:0007669"/>
    <property type="project" value="UniProtKB-UniPathway"/>
</dbReference>
<evidence type="ECO:0000256" key="3">
    <source>
        <dbReference type="ARBA" id="ARBA00005009"/>
    </source>
</evidence>
<dbReference type="InterPro" id="IPR029062">
    <property type="entry name" value="Class_I_gatase-like"/>
</dbReference>
<feature type="domain" description="Anthranilate synthase component I N-terminal" evidence="12">
    <location>
        <begin position="1807"/>
        <end position="1934"/>
    </location>
</feature>
<dbReference type="GO" id="GO:0005802">
    <property type="term" value="C:trans-Golgi network"/>
    <property type="evidence" value="ECO:0007669"/>
    <property type="project" value="TreeGrafter"/>
</dbReference>
<comment type="subcellular location">
    <subcellularLocation>
        <location evidence="2">Golgi apparatus</location>
    </subcellularLocation>
</comment>
<proteinExistence type="predicted"/>
<dbReference type="Pfam" id="PF26254">
    <property type="entry name" value="Ig_TRAPPC9-Trs120_1st"/>
    <property type="match status" value="1"/>
</dbReference>
<dbReference type="InterPro" id="IPR058564">
    <property type="entry name" value="TPR_TRAPPC9_Trs120"/>
</dbReference>
<dbReference type="Pfam" id="PF00117">
    <property type="entry name" value="GATase"/>
    <property type="match status" value="1"/>
</dbReference>
<evidence type="ECO:0000259" key="17">
    <source>
        <dbReference type="Pfam" id="PF26283"/>
    </source>
</evidence>
<protein>
    <recommendedName>
        <fullName evidence="8">p-aminobenzoic acid synthase</fullName>
    </recommendedName>
    <alternativeName>
        <fullName evidence="7">Para-aminobenzoate synthase</fullName>
    </alternativeName>
</protein>
<feature type="region of interest" description="Disordered" evidence="9">
    <location>
        <begin position="225"/>
        <end position="343"/>
    </location>
</feature>
<dbReference type="InterPro" id="IPR006805">
    <property type="entry name" value="Anth_synth_I_N"/>
</dbReference>
<feature type="compositionally biased region" description="Low complexity" evidence="9">
    <location>
        <begin position="243"/>
        <end position="262"/>
    </location>
</feature>
<dbReference type="PRINTS" id="PR00095">
    <property type="entry name" value="ANTSNTHASEI"/>
</dbReference>
<comment type="catalytic activity">
    <reaction evidence="1">
        <text>chorismate + L-glutamine = 4-amino-4-deoxychorismate + L-glutamate</text>
        <dbReference type="Rhea" id="RHEA:11672"/>
        <dbReference type="ChEBI" id="CHEBI:29748"/>
        <dbReference type="ChEBI" id="CHEBI:29985"/>
        <dbReference type="ChEBI" id="CHEBI:58359"/>
        <dbReference type="ChEBI" id="CHEBI:58406"/>
        <dbReference type="EC" id="2.6.1.85"/>
    </reaction>
</comment>
<evidence type="ECO:0000256" key="9">
    <source>
        <dbReference type="SAM" id="MobiDB-lite"/>
    </source>
</evidence>
<comment type="pathway">
    <text evidence="3">Cofactor biosynthesis; tetrahydrofolate biosynthesis; 4-aminobenzoate from chorismate: step 1/2.</text>
</comment>
<dbReference type="PANTHER" id="PTHR21512:SF5">
    <property type="entry name" value="TRAFFICKING PROTEIN PARTICLE COMPLEX SUBUNIT 9"/>
    <property type="match status" value="1"/>
</dbReference>
<evidence type="ECO:0000313" key="18">
    <source>
        <dbReference type="EMBL" id="KKA27728.1"/>
    </source>
</evidence>
<feature type="domain" description="Trs120/TRAPPC9 TPR region" evidence="14">
    <location>
        <begin position="440"/>
        <end position="748"/>
    </location>
</feature>
<dbReference type="InterPro" id="IPR006221">
    <property type="entry name" value="TrpG/PapA_dom"/>
</dbReference>
<dbReference type="OrthoDB" id="27962at2759"/>
<dbReference type="Pfam" id="PF00425">
    <property type="entry name" value="Chorismate_bind"/>
    <property type="match status" value="1"/>
</dbReference>
<keyword evidence="4" id="KW-0289">Folate biosynthesis</keyword>
<gene>
    <name evidence="18" type="ORF">TD95_001291</name>
</gene>
<dbReference type="InterPro" id="IPR017926">
    <property type="entry name" value="GATASE"/>
</dbReference>
<evidence type="ECO:0000313" key="19">
    <source>
        <dbReference type="Proteomes" id="UP000033483"/>
    </source>
</evidence>
<dbReference type="SUPFAM" id="SSF56322">
    <property type="entry name" value="ADC synthase"/>
    <property type="match status" value="1"/>
</dbReference>
<feature type="domain" description="Trs120/TRAPPC9 first Ig-like" evidence="15">
    <location>
        <begin position="762"/>
        <end position="945"/>
    </location>
</feature>
<dbReference type="InterPro" id="IPR058565">
    <property type="entry name" value="Ig_TRAPPC9_Trs120_1st"/>
</dbReference>
<name>A0A0F4ZD06_9PEZI</name>
<dbReference type="InterPro" id="IPR015890">
    <property type="entry name" value="Chorismate_C"/>
</dbReference>
<accession>A0A0F4ZD06</accession>
<reference evidence="18 19" key="1">
    <citation type="submission" date="2015-03" db="EMBL/GenBank/DDBJ databases">
        <authorList>
            <person name="Radwan O."/>
            <person name="Al-Naeli F.A."/>
            <person name="Rendon G.A."/>
            <person name="Fields C."/>
        </authorList>
    </citation>
    <scope>NUCLEOTIDE SEQUENCE [LARGE SCALE GENOMIC DNA]</scope>
    <source>
        <strain evidence="18">CR-DP1</strain>
    </source>
</reference>
<dbReference type="Gene3D" id="3.60.120.10">
    <property type="entry name" value="Anthranilate synthase"/>
    <property type="match status" value="1"/>
</dbReference>
<dbReference type="Pfam" id="PF26283">
    <property type="entry name" value="Ig_TRAPPC9-Trs120_4th"/>
    <property type="match status" value="1"/>
</dbReference>
<evidence type="ECO:0000256" key="6">
    <source>
        <dbReference type="ARBA" id="ARBA00023034"/>
    </source>
</evidence>
<feature type="domain" description="Trs120/TRAPPC9 fourth Ig-like" evidence="17">
    <location>
        <begin position="1275"/>
        <end position="1428"/>
    </location>
</feature>
<dbReference type="Pfam" id="PF26280">
    <property type="entry name" value="Ig_TRAPPC9-Trs120_2nd"/>
    <property type="match status" value="1"/>
</dbReference>
<evidence type="ECO:0000256" key="7">
    <source>
        <dbReference type="ARBA" id="ARBA00031329"/>
    </source>
</evidence>
<evidence type="ECO:0000259" key="10">
    <source>
        <dbReference type="Pfam" id="PF00117"/>
    </source>
</evidence>
<dbReference type="PANTHER" id="PTHR21512">
    <property type="entry name" value="TRAFFICKING PROTEIN PARTICLE COMPLEX SUBUNIT 9"/>
    <property type="match status" value="1"/>
</dbReference>
<dbReference type="GO" id="GO:0046820">
    <property type="term" value="F:4-amino-4-deoxychorismate synthase activity"/>
    <property type="evidence" value="ECO:0007669"/>
    <property type="project" value="UniProtKB-EC"/>
</dbReference>
<dbReference type="Pfam" id="PF26282">
    <property type="entry name" value="Ig_TRAPPC9-Trs120_3rd"/>
    <property type="match status" value="1"/>
</dbReference>
<feature type="domain" description="Chorismate-utilising enzyme C-terminal" evidence="11">
    <location>
        <begin position="2025"/>
        <end position="2299"/>
    </location>
</feature>
<evidence type="ECO:0000256" key="8">
    <source>
        <dbReference type="ARBA" id="ARBA00031904"/>
    </source>
</evidence>
<feature type="domain" description="Trs120/TRAPPC9 third Ig-like" evidence="16">
    <location>
        <begin position="1096"/>
        <end position="1268"/>
    </location>
</feature>
<dbReference type="UniPathway" id="UPA00077">
    <property type="reaction ID" value="UER00149"/>
</dbReference>
<sequence>MNPLDPMLPFAPARVRALLLPLGPIRSERFAAFVERLKTEIIVPLRDVTADARPNRNMFSPLAYPDGAIFYDLVTYMPPASHLALSPFDMYREPLAILAIADGAELTKSTYNKSMPTAGTATATTSLAEKNIRALYQELEGLRDQHHKALVHQIVLFDYNDPPEKTIPMPEGIVPVPTLEKSTRTTLKTVMCDMSSTLLAEMNTLAKSIEGLGYVDSPGQLIANAPRGRPTLVDEGRRNSQFSATTRSSAAADARSLSRMSMPPLRHTLSNIARSPRRPSTPATGADSTIIESDIPESGRSTPDIGGPGSRTATPDGFRSPPLERITMQGFGSGGINEKLRQKGKSRVQIVVGSLYLQCGRWPDALKELAEGASAARSMNDHVWHGKALELIVCCLYALGWSGLEFSVPAVCTATLDRAIPEAKPDPNDPDQPRHTRVFQAMLPDLMDRILGLYSRITGEKLPQLPMCEAIIRTCKMMTALHCTDGILNKACFDIIVEGKWPAKQLTTSPRFTITPTRHTIVNLLFRAFPASSTELLTVVDRAAILSGICFVLGKIGFQRKKTMVTRELMSVLISGLVEARTRGAADVGIHPAAGLVSLTGPGAHTKGATLELQEEDVEQGIGNLLDVICRNYGVVDFDMPVEMGRPNRSAEETPDEIVARVRRQSAARLYGFPTVKLNILRACINFCEALPDFQGVLKYSSDLLRTAGSGVAPGPRGDDASPMIPREEQMRLLTNISKTHDLSQRLGMAGLTGEYWDEFLVRGISLEPLPETKTPIQHPKSIIPGATISRASQDVNPFIYNPFLKKDEKQAHQTLVAMEPATFKITLQNPYDIEVDIQSIQVVGEGIKFESYKEHVIVGAYRTHVVRIVGVPQEGGTLRITGARVKVRGCRERVFPIFHDRWAPAPEAKIKAIGMRALQHSIDTESRGSPPLAPNALELKVINEQPLVVVKSTTLPQSSVMILEGERQRFRVTLQNTSTTAAVDFILFSFDDSTQGPLRTALQNRDSTPSELYEYELILMKKQVLRIHKRPNDKRYIAPGSTVMYEFEILGKPGLTSASIQIDYAHLGGSPDDIGPQFHTRRISLPITVTVNGSVEIARCDIVPLFGHIPAPFWDHVRKLQSARSSEEGLELDTDQVTPENYCLMSLDLRNIWPSNIQVTLSTGDVAVDEFVLPGNTTRVVVPLRRIYLDDPHAAIPVLNPNRNRQFVVSTSKVAPDFERNVRESFWYRERILDTLMATWKTTSGPKHSGTVELRSIRLTSRMIEAVKIEDVGIDVRLEDVQGRDTGRSMTVDSFSQIRVRVTNRSAQPIFPLLRLMPALCHRPANMAMESTRKFAWNGTLQQRLPLLDAKSSTDVVVGFTALCRGEFEITASIEEAMLFESEKDKAEREHKKRTRQRADTAALIETAMALGIRERRIWHTRQPCTFPIACIHSPHILSYSLNSRLCGLLSLKMGRRILFLDAYDSFTNNIVAMLQRLPGVTVDVLKIDAPGLFCNNTGNVSKFVREIAPYDGIICGPGPGNPENHLDVGLMNTLWLISDNDAKHVRPRMCPPVLGICLGFQSMARHFGGEVRQLRRGLHGMVRPVLHVGLAGSETMVDEVDNIFADVEPFNATLYHSLCISLDQDEVARCQLPQRMWQPFKKAPDLIPLAWHVNTDVVSGYEDKGLECILMAFKHQHRPLWGLQYHPESACTEPQAVKVIENWLKAADWWNSEFRTPKPNVPKPIYVSGSQHPSHMSALAQYRNARGLPGFKPAEIMYGKLEWHRLPLPEGIEVPDLLEILQVPTGDQIVLDSSNHNLNLPPKTADVRGSHSIIALDVENALRIEYRTGSKHAVLSHPPASPGGLRNKESVQFGTRYADIWQFLAEFMALRKMDRPSIPDLSPFIGGFMGYVTYEMGLENIQASVDLKERQHERPDLCFVWVTKSLVINHRKGFMDVQRLWYNSSKSTSQLHSDSFDEMRIQSDCHEEGEDWVSITAKKLYKSALWKSQQASTAAPSTDSATPACTPAGAAIDCPIVTAPESKNYWADVLRCQWYIANGESYELCLTDQTTIRLPLRPDESPDMRRWTMFRNLRRRQPAPFASYIRLGGATLVSASPERFLNTLPSGLCTMRPMKGTVRKSPQITTMQQAEKLLHVPKEIAENLMIVDLVRHDLQGICAPGAVKPTHLMKVEEYATVFTMVTIIEAQLSPEYTGLDALAASFPPGSMTGAPKKRSCEILTKIEDGKERSLYSGVVGYIDATGQADWSVTIRSLFSWDDETYMDKDTGKTTEVWRVGAGGAVTALSTPEGEADEMFLKLAGPLSVLETMEF</sequence>
<evidence type="ECO:0000259" key="12">
    <source>
        <dbReference type="Pfam" id="PF04715"/>
    </source>
</evidence>
<keyword evidence="6" id="KW-0333">Golgi apparatus</keyword>
<dbReference type="GO" id="GO:0046656">
    <property type="term" value="P:folic acid biosynthetic process"/>
    <property type="evidence" value="ECO:0007669"/>
    <property type="project" value="UniProtKB-KW"/>
</dbReference>
<dbReference type="Pfam" id="PF26251">
    <property type="entry name" value="TPR_TRAPPC9-Trs120"/>
    <property type="match status" value="1"/>
</dbReference>
<dbReference type="InterPro" id="IPR010117">
    <property type="entry name" value="PabB_fungal"/>
</dbReference>
<dbReference type="PROSITE" id="PS51273">
    <property type="entry name" value="GATASE_TYPE_1"/>
    <property type="match status" value="1"/>
</dbReference>
<evidence type="ECO:0000256" key="5">
    <source>
        <dbReference type="ARBA" id="ARBA00022962"/>
    </source>
</evidence>
<evidence type="ECO:0000259" key="13">
    <source>
        <dbReference type="Pfam" id="PF08626"/>
    </source>
</evidence>